<keyword evidence="3" id="KW-0175">Coiled coil</keyword>
<dbReference type="InterPro" id="IPR019734">
    <property type="entry name" value="TPR_rpt"/>
</dbReference>
<protein>
    <recommendedName>
        <fullName evidence="5">PPM-type phosphatase domain-containing protein</fullName>
    </recommendedName>
</protein>
<comment type="caution">
    <text evidence="6">The sequence shown here is derived from an EMBL/GenBank/DDBJ whole genome shotgun (WGS) entry which is preliminary data.</text>
</comment>
<evidence type="ECO:0000256" key="4">
    <source>
        <dbReference type="SAM" id="Phobius"/>
    </source>
</evidence>
<feature type="domain" description="PPM-type phosphatase" evidence="5">
    <location>
        <begin position="518"/>
        <end position="705"/>
    </location>
</feature>
<evidence type="ECO:0000256" key="1">
    <source>
        <dbReference type="ARBA" id="ARBA00022801"/>
    </source>
</evidence>
<keyword evidence="4" id="KW-1133">Transmembrane helix</keyword>
<dbReference type="SMART" id="SM00028">
    <property type="entry name" value="TPR"/>
    <property type="match status" value="4"/>
</dbReference>
<name>A0A1S1YXL2_FLAPC</name>
<feature type="coiled-coil region" evidence="3">
    <location>
        <begin position="412"/>
        <end position="450"/>
    </location>
</feature>
<dbReference type="PANTHER" id="PTHR43156:SF9">
    <property type="entry name" value="HAMP DOMAIN-CONTAINING PROTEIN"/>
    <property type="match status" value="1"/>
</dbReference>
<keyword evidence="7" id="KW-1185">Reference proteome</keyword>
<feature type="repeat" description="TPR" evidence="2">
    <location>
        <begin position="263"/>
        <end position="296"/>
    </location>
</feature>
<sequence>MLPLKLFAQKGPHTFDLSNKVTSDVERLFEQSNLDSIKKTLDIYQLLITEKSKVEDQHWLNIQYTHYFRLEGMLDSAEYYGKKAYTIAEDSYNLQLLAESNIHLARIYLGQNKLVSALNLLKVALKIVSEYDDVVKKGSILIDIGEINMQFKKYVTAYNNFDQLKKLKDKKNSHQINYLKSLALLNKGKIHVELQEYNELRKIIQTIDREGFVTPENDFEGYIQLLLLKGELAIALKDMKLAKKILLHAVKEANKKEILYAKLNAYTDLGNYYQKENSYEKAYEAYEKAYIISKQIKHLEREYIISIKLAHTLKYINKDQSIYFYNKSLVLSDSLFNREKLEAVVDMQTFYEVETQKNENVKLEELEFSQTLKLQQRTQVLYFAVAILFLLLIFIYVTFLTQKKTKKLNNQLSLSNNQLEITKIEMESMNKELIAKNDILRDTLAHSKEQGKQLNYQNNKINSSIKSAHLIQKSILTSSQRIEKAFPENFIFNQPKDIISGDFYWFVEIEGWKIYACVDCTGHGVPGALMSMMGNSLLYEIVRGRKIVEPSKILEELNNLVVHNLQQEDNDNNDGMDMSVIAIKENDLFFAGAKNPIYVVRDQKLTKLKGTRKTIGGQLNNVYEQYHWRLQPNDMVYLTTDGYQDQFGGAKAKKFMVGQLRQLFEEIASYPTDKQKKILSGTINDWMHEGKWEQVDDMLILGIRF</sequence>
<dbReference type="InterPro" id="IPR001932">
    <property type="entry name" value="PPM-type_phosphatase-like_dom"/>
</dbReference>
<dbReference type="SUPFAM" id="SSF48452">
    <property type="entry name" value="TPR-like"/>
    <property type="match status" value="2"/>
</dbReference>
<evidence type="ECO:0000259" key="5">
    <source>
        <dbReference type="Pfam" id="PF07228"/>
    </source>
</evidence>
<keyword evidence="2" id="KW-0802">TPR repeat</keyword>
<keyword evidence="4" id="KW-0472">Membrane</keyword>
<proteinExistence type="predicted"/>
<gene>
    <name evidence="6" type="ORF">NH26_04580</name>
</gene>
<accession>A0A1S1YXL2</accession>
<dbReference type="EMBL" id="JRYR02000001">
    <property type="protein sequence ID" value="OHX65673.1"/>
    <property type="molecule type" value="Genomic_DNA"/>
</dbReference>
<dbReference type="Pfam" id="PF07228">
    <property type="entry name" value="SpoIIE"/>
    <property type="match status" value="1"/>
</dbReference>
<dbReference type="PANTHER" id="PTHR43156">
    <property type="entry name" value="STAGE II SPORULATION PROTEIN E-RELATED"/>
    <property type="match status" value="1"/>
</dbReference>
<dbReference type="GO" id="GO:0016791">
    <property type="term" value="F:phosphatase activity"/>
    <property type="evidence" value="ECO:0007669"/>
    <property type="project" value="TreeGrafter"/>
</dbReference>
<dbReference type="InterPro" id="IPR036457">
    <property type="entry name" value="PPM-type-like_dom_sf"/>
</dbReference>
<dbReference type="STRING" id="915059.NH26_04580"/>
<evidence type="ECO:0000313" key="6">
    <source>
        <dbReference type="EMBL" id="OHX65673.1"/>
    </source>
</evidence>
<evidence type="ECO:0000313" key="7">
    <source>
        <dbReference type="Proteomes" id="UP000179797"/>
    </source>
</evidence>
<evidence type="ECO:0000256" key="2">
    <source>
        <dbReference type="PROSITE-ProRule" id="PRU00339"/>
    </source>
</evidence>
<dbReference type="Gene3D" id="3.60.40.10">
    <property type="entry name" value="PPM-type phosphatase domain"/>
    <property type="match status" value="1"/>
</dbReference>
<feature type="transmembrane region" description="Helical" evidence="4">
    <location>
        <begin position="380"/>
        <end position="399"/>
    </location>
</feature>
<reference evidence="6 7" key="1">
    <citation type="journal article" date="2012" name="Int. J. Syst. Evol. Microbiol.">
        <title>Flammeovirga pacifica sp. nov., isolated from deep-sea sediment.</title>
        <authorList>
            <person name="Xu H."/>
            <person name="Fu Y."/>
            <person name="Yang N."/>
            <person name="Ding Z."/>
            <person name="Lai Q."/>
            <person name="Zeng R."/>
        </authorList>
    </citation>
    <scope>NUCLEOTIDE SEQUENCE [LARGE SCALE GENOMIC DNA]</scope>
    <source>
        <strain evidence="7">DSM 24597 / LMG 26175 / WPAGA1</strain>
    </source>
</reference>
<dbReference type="PROSITE" id="PS50005">
    <property type="entry name" value="TPR"/>
    <property type="match status" value="1"/>
</dbReference>
<keyword evidence="4" id="KW-0812">Transmembrane</keyword>
<organism evidence="6 7">
    <name type="scientific">Flammeovirga pacifica</name>
    <dbReference type="NCBI Taxonomy" id="915059"/>
    <lineage>
        <taxon>Bacteria</taxon>
        <taxon>Pseudomonadati</taxon>
        <taxon>Bacteroidota</taxon>
        <taxon>Cytophagia</taxon>
        <taxon>Cytophagales</taxon>
        <taxon>Flammeovirgaceae</taxon>
        <taxon>Flammeovirga</taxon>
    </lineage>
</organism>
<dbReference type="InterPro" id="IPR011990">
    <property type="entry name" value="TPR-like_helical_dom_sf"/>
</dbReference>
<dbReference type="Proteomes" id="UP000179797">
    <property type="component" value="Unassembled WGS sequence"/>
</dbReference>
<dbReference type="InterPro" id="IPR052016">
    <property type="entry name" value="Bact_Sigma-Reg"/>
</dbReference>
<dbReference type="Gene3D" id="1.25.40.10">
    <property type="entry name" value="Tetratricopeptide repeat domain"/>
    <property type="match status" value="2"/>
</dbReference>
<evidence type="ECO:0000256" key="3">
    <source>
        <dbReference type="SAM" id="Coils"/>
    </source>
</evidence>
<dbReference type="AlphaFoldDB" id="A0A1S1YXL2"/>
<keyword evidence="1" id="KW-0378">Hydrolase</keyword>